<accession>A0A167TP33</accession>
<protein>
    <submittedName>
        <fullName evidence="3">Uncharacterized protein</fullName>
    </submittedName>
</protein>
<dbReference type="AlphaFoldDB" id="A0A167TP33"/>
<keyword evidence="4" id="KW-1185">Reference proteome</keyword>
<dbReference type="OrthoDB" id="3256745at2759"/>
<gene>
    <name evidence="3" type="ORF">FIBSPDRAFT_506535</name>
</gene>
<evidence type="ECO:0000256" key="1">
    <source>
        <dbReference type="SAM" id="MobiDB-lite"/>
    </source>
</evidence>
<feature type="transmembrane region" description="Helical" evidence="2">
    <location>
        <begin position="123"/>
        <end position="142"/>
    </location>
</feature>
<sequence length="190" mass="20730">MLLQTTESAVQSYGEAQRLVSLSLDAARGDVESAVPSRVASVTPCSSLHNLSKESSESSISPPSAPLQAPRPRPLPADGDVSMYGTAPSKFSFEYTHSPAEPLNTVYRTPTLPPPPTSLFAEIWRLLFFQAAFIAINVVMTVSTLRSVSGNHRPSEFGSDHVAMALTAWGPVLVFSHFPSIRKRLMFWKR</sequence>
<keyword evidence="2" id="KW-0812">Transmembrane</keyword>
<evidence type="ECO:0000313" key="4">
    <source>
        <dbReference type="Proteomes" id="UP000076532"/>
    </source>
</evidence>
<name>A0A167TP33_9AGAM</name>
<organism evidence="3 4">
    <name type="scientific">Athelia psychrophila</name>
    <dbReference type="NCBI Taxonomy" id="1759441"/>
    <lineage>
        <taxon>Eukaryota</taxon>
        <taxon>Fungi</taxon>
        <taxon>Dikarya</taxon>
        <taxon>Basidiomycota</taxon>
        <taxon>Agaricomycotina</taxon>
        <taxon>Agaricomycetes</taxon>
        <taxon>Agaricomycetidae</taxon>
        <taxon>Atheliales</taxon>
        <taxon>Atheliaceae</taxon>
        <taxon>Athelia</taxon>
    </lineage>
</organism>
<feature type="region of interest" description="Disordered" evidence="1">
    <location>
        <begin position="49"/>
        <end position="81"/>
    </location>
</feature>
<feature type="compositionally biased region" description="Pro residues" evidence="1">
    <location>
        <begin position="63"/>
        <end position="75"/>
    </location>
</feature>
<keyword evidence="2" id="KW-0472">Membrane</keyword>
<evidence type="ECO:0000313" key="3">
    <source>
        <dbReference type="EMBL" id="KZP03137.1"/>
    </source>
</evidence>
<keyword evidence="2" id="KW-1133">Transmembrane helix</keyword>
<feature type="transmembrane region" description="Helical" evidence="2">
    <location>
        <begin position="162"/>
        <end position="181"/>
    </location>
</feature>
<evidence type="ECO:0000256" key="2">
    <source>
        <dbReference type="SAM" id="Phobius"/>
    </source>
</evidence>
<dbReference type="Proteomes" id="UP000076532">
    <property type="component" value="Unassembled WGS sequence"/>
</dbReference>
<proteinExistence type="predicted"/>
<dbReference type="EMBL" id="KV418154">
    <property type="protein sequence ID" value="KZP03137.1"/>
    <property type="molecule type" value="Genomic_DNA"/>
</dbReference>
<reference evidence="3 4" key="1">
    <citation type="journal article" date="2016" name="Mol. Biol. Evol.">
        <title>Comparative Genomics of Early-Diverging Mushroom-Forming Fungi Provides Insights into the Origins of Lignocellulose Decay Capabilities.</title>
        <authorList>
            <person name="Nagy L.G."/>
            <person name="Riley R."/>
            <person name="Tritt A."/>
            <person name="Adam C."/>
            <person name="Daum C."/>
            <person name="Floudas D."/>
            <person name="Sun H."/>
            <person name="Yadav J.S."/>
            <person name="Pangilinan J."/>
            <person name="Larsson K.H."/>
            <person name="Matsuura K."/>
            <person name="Barry K."/>
            <person name="Labutti K."/>
            <person name="Kuo R."/>
            <person name="Ohm R.A."/>
            <person name="Bhattacharya S.S."/>
            <person name="Shirouzu T."/>
            <person name="Yoshinaga Y."/>
            <person name="Martin F.M."/>
            <person name="Grigoriev I.V."/>
            <person name="Hibbett D.S."/>
        </authorList>
    </citation>
    <scope>NUCLEOTIDE SEQUENCE [LARGE SCALE GENOMIC DNA]</scope>
    <source>
        <strain evidence="3 4">CBS 109695</strain>
    </source>
</reference>